<dbReference type="InterPro" id="IPR037151">
    <property type="entry name" value="AlkB-like_sf"/>
</dbReference>
<dbReference type="GO" id="GO:0005737">
    <property type="term" value="C:cytoplasm"/>
    <property type="evidence" value="ECO:0007669"/>
    <property type="project" value="TreeGrafter"/>
</dbReference>
<comment type="cofactor">
    <cofactor evidence="5">
        <name>Fe(2+)</name>
        <dbReference type="ChEBI" id="CHEBI:29033"/>
    </cofactor>
    <text evidence="5">Binds 1 Fe(2+) ion per subunit.</text>
</comment>
<evidence type="ECO:0000313" key="9">
    <source>
        <dbReference type="Proteomes" id="UP000054248"/>
    </source>
</evidence>
<dbReference type="GO" id="GO:0005634">
    <property type="term" value="C:nucleus"/>
    <property type="evidence" value="ECO:0007669"/>
    <property type="project" value="TreeGrafter"/>
</dbReference>
<dbReference type="GO" id="GO:0051213">
    <property type="term" value="F:dioxygenase activity"/>
    <property type="evidence" value="ECO:0007669"/>
    <property type="project" value="UniProtKB-KW"/>
</dbReference>
<dbReference type="Pfam" id="PF13532">
    <property type="entry name" value="2OG-FeII_Oxy_2"/>
    <property type="match status" value="1"/>
</dbReference>
<dbReference type="PANTHER" id="PTHR16557">
    <property type="entry name" value="ALKYLATED DNA REPAIR PROTEIN ALKB-RELATED"/>
    <property type="match status" value="1"/>
</dbReference>
<protein>
    <recommendedName>
        <fullName evidence="7">Fe2OG dioxygenase domain-containing protein</fullName>
    </recommendedName>
</protein>
<feature type="binding site" evidence="5">
    <location>
        <position position="307"/>
    </location>
    <ligand>
        <name>Fe cation</name>
        <dbReference type="ChEBI" id="CHEBI:24875"/>
        <note>catalytic</note>
    </ligand>
</feature>
<dbReference type="InterPro" id="IPR004574">
    <property type="entry name" value="Alkb"/>
</dbReference>
<keyword evidence="4 5" id="KW-0408">Iron</keyword>
<feature type="domain" description="Fe2OG dioxygenase" evidence="7">
    <location>
        <begin position="289"/>
        <end position="407"/>
    </location>
</feature>
<keyword evidence="3" id="KW-0560">Oxidoreductase</keyword>
<evidence type="ECO:0000259" key="7">
    <source>
        <dbReference type="PROSITE" id="PS51471"/>
    </source>
</evidence>
<evidence type="ECO:0000256" key="4">
    <source>
        <dbReference type="ARBA" id="ARBA00023004"/>
    </source>
</evidence>
<dbReference type="HOGENOM" id="CLU_029471_1_0_1"/>
<keyword evidence="2" id="KW-0223">Dioxygenase</keyword>
<dbReference type="InterPro" id="IPR027450">
    <property type="entry name" value="AlkB-like"/>
</dbReference>
<accession>A0A0C3QD15</accession>
<evidence type="ECO:0000256" key="1">
    <source>
        <dbReference type="ARBA" id="ARBA00022723"/>
    </source>
</evidence>
<reference evidence="8 9" key="1">
    <citation type="submission" date="2014-04" db="EMBL/GenBank/DDBJ databases">
        <authorList>
            <consortium name="DOE Joint Genome Institute"/>
            <person name="Kuo A."/>
            <person name="Girlanda M."/>
            <person name="Perotto S."/>
            <person name="Kohler A."/>
            <person name="Nagy L.G."/>
            <person name="Floudas D."/>
            <person name="Copeland A."/>
            <person name="Barry K.W."/>
            <person name="Cichocki N."/>
            <person name="Veneault-Fourrey C."/>
            <person name="LaButti K."/>
            <person name="Lindquist E.A."/>
            <person name="Lipzen A."/>
            <person name="Lundell T."/>
            <person name="Morin E."/>
            <person name="Murat C."/>
            <person name="Sun H."/>
            <person name="Tunlid A."/>
            <person name="Henrissat B."/>
            <person name="Grigoriev I.V."/>
            <person name="Hibbett D.S."/>
            <person name="Martin F."/>
            <person name="Nordberg H.P."/>
            <person name="Cantor M.N."/>
            <person name="Hua S.X."/>
        </authorList>
    </citation>
    <scope>NUCLEOTIDE SEQUENCE [LARGE SCALE GENOMIC DNA]</scope>
    <source>
        <strain evidence="8 9">MUT 4182</strain>
    </source>
</reference>
<evidence type="ECO:0000256" key="3">
    <source>
        <dbReference type="ARBA" id="ARBA00023002"/>
    </source>
</evidence>
<evidence type="ECO:0000256" key="2">
    <source>
        <dbReference type="ARBA" id="ARBA00022964"/>
    </source>
</evidence>
<evidence type="ECO:0000256" key="5">
    <source>
        <dbReference type="PIRSR" id="PIRSR604574-2"/>
    </source>
</evidence>
<keyword evidence="9" id="KW-1185">Reference proteome</keyword>
<dbReference type="Gene3D" id="2.60.120.590">
    <property type="entry name" value="Alpha-ketoglutarate-dependent dioxygenase AlkB-like"/>
    <property type="match status" value="1"/>
</dbReference>
<dbReference type="PROSITE" id="PS51471">
    <property type="entry name" value="FE2OG_OXY"/>
    <property type="match status" value="1"/>
</dbReference>
<feature type="region of interest" description="Disordered" evidence="6">
    <location>
        <begin position="146"/>
        <end position="173"/>
    </location>
</feature>
<dbReference type="STRING" id="1051891.A0A0C3QD15"/>
<evidence type="ECO:0000313" key="8">
    <source>
        <dbReference type="EMBL" id="KIO28755.1"/>
    </source>
</evidence>
<dbReference type="EMBL" id="KN822991">
    <property type="protein sequence ID" value="KIO28755.1"/>
    <property type="molecule type" value="Genomic_DNA"/>
</dbReference>
<reference evidence="9" key="2">
    <citation type="submission" date="2015-01" db="EMBL/GenBank/DDBJ databases">
        <title>Evolutionary Origins and Diversification of the Mycorrhizal Mutualists.</title>
        <authorList>
            <consortium name="DOE Joint Genome Institute"/>
            <consortium name="Mycorrhizal Genomics Consortium"/>
            <person name="Kohler A."/>
            <person name="Kuo A."/>
            <person name="Nagy L.G."/>
            <person name="Floudas D."/>
            <person name="Copeland A."/>
            <person name="Barry K.W."/>
            <person name="Cichocki N."/>
            <person name="Veneault-Fourrey C."/>
            <person name="LaButti K."/>
            <person name="Lindquist E.A."/>
            <person name="Lipzen A."/>
            <person name="Lundell T."/>
            <person name="Morin E."/>
            <person name="Murat C."/>
            <person name="Riley R."/>
            <person name="Ohm R."/>
            <person name="Sun H."/>
            <person name="Tunlid A."/>
            <person name="Henrissat B."/>
            <person name="Grigoriev I.V."/>
            <person name="Hibbett D.S."/>
            <person name="Martin F."/>
        </authorList>
    </citation>
    <scope>NUCLEOTIDE SEQUENCE [LARGE SCALE GENOMIC DNA]</scope>
    <source>
        <strain evidence="9">MUT 4182</strain>
    </source>
</reference>
<proteinExistence type="predicted"/>
<dbReference type="InterPro" id="IPR005123">
    <property type="entry name" value="Oxoglu/Fe-dep_dioxygenase_dom"/>
</dbReference>
<dbReference type="PANTHER" id="PTHR16557:SF2">
    <property type="entry name" value="NUCLEIC ACID DIOXYGENASE ALKBH1"/>
    <property type="match status" value="1"/>
</dbReference>
<dbReference type="GO" id="GO:0046872">
    <property type="term" value="F:metal ion binding"/>
    <property type="evidence" value="ECO:0007669"/>
    <property type="project" value="UniProtKB-KW"/>
</dbReference>
<feature type="non-terminal residue" evidence="8">
    <location>
        <position position="1"/>
    </location>
</feature>
<dbReference type="OrthoDB" id="6614653at2759"/>
<name>A0A0C3QD15_9AGAM</name>
<gene>
    <name evidence="8" type="ORF">M407DRAFT_179237</name>
</gene>
<feature type="binding site" evidence="5">
    <location>
        <position position="309"/>
    </location>
    <ligand>
        <name>Fe cation</name>
        <dbReference type="ChEBI" id="CHEBI:24875"/>
        <note>catalytic</note>
    </ligand>
</feature>
<feature type="binding site" evidence="5">
    <location>
        <position position="364"/>
    </location>
    <ligand>
        <name>Fe cation</name>
        <dbReference type="ChEBI" id="CHEBI:24875"/>
        <note>catalytic</note>
    </ligand>
</feature>
<organism evidence="8 9">
    <name type="scientific">Tulasnella calospora MUT 4182</name>
    <dbReference type="NCBI Taxonomy" id="1051891"/>
    <lineage>
        <taxon>Eukaryota</taxon>
        <taxon>Fungi</taxon>
        <taxon>Dikarya</taxon>
        <taxon>Basidiomycota</taxon>
        <taxon>Agaricomycotina</taxon>
        <taxon>Agaricomycetes</taxon>
        <taxon>Cantharellales</taxon>
        <taxon>Tulasnellaceae</taxon>
        <taxon>Tulasnella</taxon>
    </lineage>
</organism>
<dbReference type="AlphaFoldDB" id="A0A0C3QD15"/>
<dbReference type="SUPFAM" id="SSF51197">
    <property type="entry name" value="Clavaminate synthase-like"/>
    <property type="match status" value="1"/>
</dbReference>
<keyword evidence="1 5" id="KW-0479">Metal-binding</keyword>
<sequence>DITPFRAEEKKYKSKFPPPDLSQVLDVWALDEDLRDKTLLGPTWSAGGNDLSVPVRPIELRTSDEPVTRSRRGYCVDSHPGLVIIPSCLSPEEQRSLIRSSLENQARAPNETNLDTHYIIPEEGIWNVHVVNREIRELDSCPKITPRAQVQPGSGFRASAEFEPPEPPATSSKRTLIENASGEVALANPSSSPLPQPAPSSSLFAVTPYQLLPKLRWANIGRSYHWGSKAYDLSKELAPFPKDVKDVCTRVVKEVPWDNVWTSEGLEQAPPEEWGTEGPEWNSWPETYEPDAGIVNFYQSKDTLMGHVDRSEVSSTTPLVSISLGNASIFLIGDTTRDTKPLAVILRSGDVVIMSGPRCRRAYHGVPRILEGTLPPHLSSTESEDDWEPFAEYMANTRININVRQVFPRGYDLSQLQSSSS</sequence>
<dbReference type="Proteomes" id="UP000054248">
    <property type="component" value="Unassembled WGS sequence"/>
</dbReference>
<evidence type="ECO:0000256" key="6">
    <source>
        <dbReference type="SAM" id="MobiDB-lite"/>
    </source>
</evidence>